<gene>
    <name evidence="1" type="ORF">PsYK624_034480</name>
</gene>
<comment type="caution">
    <text evidence="1">The sequence shown here is derived from an EMBL/GenBank/DDBJ whole genome shotgun (WGS) entry which is preliminary data.</text>
</comment>
<evidence type="ECO:0000313" key="2">
    <source>
        <dbReference type="Proteomes" id="UP000703269"/>
    </source>
</evidence>
<dbReference type="EMBL" id="BPQB01000006">
    <property type="protein sequence ID" value="GJE87365.1"/>
    <property type="molecule type" value="Genomic_DNA"/>
</dbReference>
<organism evidence="1 2">
    <name type="scientific">Phanerochaete sordida</name>
    <dbReference type="NCBI Taxonomy" id="48140"/>
    <lineage>
        <taxon>Eukaryota</taxon>
        <taxon>Fungi</taxon>
        <taxon>Dikarya</taxon>
        <taxon>Basidiomycota</taxon>
        <taxon>Agaricomycotina</taxon>
        <taxon>Agaricomycetes</taxon>
        <taxon>Polyporales</taxon>
        <taxon>Phanerochaetaceae</taxon>
        <taxon>Phanerochaete</taxon>
    </lineage>
</organism>
<dbReference type="Proteomes" id="UP000703269">
    <property type="component" value="Unassembled WGS sequence"/>
</dbReference>
<protein>
    <submittedName>
        <fullName evidence="1">Uncharacterized protein</fullName>
    </submittedName>
</protein>
<keyword evidence="2" id="KW-1185">Reference proteome</keyword>
<proteinExistence type="predicted"/>
<accession>A0A9P3G3T8</accession>
<reference evidence="1 2" key="1">
    <citation type="submission" date="2021-08" db="EMBL/GenBank/DDBJ databases">
        <title>Draft Genome Sequence of Phanerochaete sordida strain YK-624.</title>
        <authorList>
            <person name="Mori T."/>
            <person name="Dohra H."/>
            <person name="Suzuki T."/>
            <person name="Kawagishi H."/>
            <person name="Hirai H."/>
        </authorList>
    </citation>
    <scope>NUCLEOTIDE SEQUENCE [LARGE SCALE GENOMIC DNA]</scope>
    <source>
        <strain evidence="1 2">YK-624</strain>
    </source>
</reference>
<dbReference type="OrthoDB" id="3269573at2759"/>
<sequence length="950" mass="105263">MSALPVPPPSWYSLFQNKEESSATIESELIATVVVLIPSHYTCEAVHFSRDGVLVEQDSSTIDPGSTSVFAWLPAVEHESEPITSGHALALTYHVTQAKSTHSRTSSSPSLSQDTFAISELNRIFRSWNSMENSSDGLCKLVYLLDGAYTSDNLALSVLSGEDAQRASALDMLAGTHGLALGFVSVHCCTSGDAVSDEGLSNELEFERLVDAHSGEELAPALEVAAAERIPRDFADAVRNGRRAGEQQDEDEDAIRAAALESYVAWASGTRESTSPPPDRNRTALVVWSRRNHLDVLYGGRAGIERAWAAIEAMVEEPTAQDRALVDFVLARASGEEDTAETCCQAALRWRDLNTWCRVVEVCAASLGLAGVDDETKLRAVEVFGFETIRGTFETMLNAEKHNSTRMAFLQRVDDWLGEPHAATKGRVRDVRRWLKQQRQKALISLRPPSLDEAALLLDAARENGGLSYLREQMLPQLKVCASGEFVLHFAHALHQATSWKQRGKKEALRDILGAGFSAMFARPASDAAERIDAASFALCKDYVETCTRFGHGDLVDDLMKHMAAAAALPGLSIHKGGEFARRVLVPFVNYLAQRTQTGQPTRRSSQFDVLRRSAVDLWRKWVEVSQEQFTEDEIWELIEAAIPSDGNLDVLVSVLAPAVKALKLPGHNFRHLVDALWEFEEPLLYPKDYSGPSFDQIIVSLARRYAQDVPLGDADAITDAVEWVISVDPLLAPAIFDRVLAKSELTASYVKGVLMPVARKLCKEANEEKRRSTLAPLLQGIVAAWVSTIPPSSDQDFLDGWGAVKRWKCQCVRCAEVCTFLADSSLRSKRLWNIGAAKVKHVSRGLSLHAFRLASWETDGTKSRGLKIHKSEGLLRYQFWDREQKDAEEMLRDISDNDAVLQEIIGVQYARMKTALEQGADIDRGIPFSTAKRGTEESYRATKRRRYRY</sequence>
<dbReference type="AlphaFoldDB" id="A0A9P3G3T8"/>
<evidence type="ECO:0000313" key="1">
    <source>
        <dbReference type="EMBL" id="GJE87365.1"/>
    </source>
</evidence>
<name>A0A9P3G3T8_9APHY</name>